<dbReference type="EMBL" id="RQGD01000046">
    <property type="protein sequence ID" value="TGL56358.1"/>
    <property type="molecule type" value="Genomic_DNA"/>
</dbReference>
<feature type="domain" description="ABC3 transporter permease C-terminal" evidence="7">
    <location>
        <begin position="262"/>
        <end position="378"/>
    </location>
</feature>
<dbReference type="InterPro" id="IPR038766">
    <property type="entry name" value="Membrane_comp_ABC_pdt"/>
</dbReference>
<feature type="domain" description="MacB-like periplasmic core" evidence="8">
    <location>
        <begin position="21"/>
        <end position="189"/>
    </location>
</feature>
<dbReference type="Pfam" id="PF02687">
    <property type="entry name" value="FtsX"/>
    <property type="match status" value="2"/>
</dbReference>
<gene>
    <name evidence="9" type="ORF">EHQ58_17165</name>
</gene>
<feature type="transmembrane region" description="Helical" evidence="6">
    <location>
        <begin position="258"/>
        <end position="278"/>
    </location>
</feature>
<dbReference type="Pfam" id="PF12704">
    <property type="entry name" value="MacB_PCD"/>
    <property type="match status" value="1"/>
</dbReference>
<feature type="transmembrane region" description="Helical" evidence="6">
    <location>
        <begin position="398"/>
        <end position="417"/>
    </location>
</feature>
<evidence type="ECO:0000256" key="4">
    <source>
        <dbReference type="ARBA" id="ARBA00022989"/>
    </source>
</evidence>
<keyword evidence="4 6" id="KW-1133">Transmembrane helix</keyword>
<feature type="transmembrane region" description="Helical" evidence="6">
    <location>
        <begin position="772"/>
        <end position="790"/>
    </location>
</feature>
<dbReference type="InterPro" id="IPR025857">
    <property type="entry name" value="MacB_PCD"/>
</dbReference>
<dbReference type="PANTHER" id="PTHR30287">
    <property type="entry name" value="MEMBRANE COMPONENT OF PREDICTED ABC SUPERFAMILY METABOLITE UPTAKE TRANSPORTER"/>
    <property type="match status" value="1"/>
</dbReference>
<evidence type="ECO:0000259" key="8">
    <source>
        <dbReference type="Pfam" id="PF12704"/>
    </source>
</evidence>
<keyword evidence="10" id="KW-1185">Reference proteome</keyword>
<sequence>MKLGLLKFYLRRELFSRIQYSLLLLLSISLGVGSVIGIHSYKENIKIAIQTEAKNMMGADMALQSPQEFTPVAEELIQNKLPAGSEISSSIQFLSMILTDSSGESALTYVKALENSYPFYGEYLTEPKDSYRNLQPNQILMEKTLGENLKIHLGEYVRLGEARLKVVGWILKEPGAVGSFVGAAPTTVILLKSVSATGLIERGSRIRYTNFIKTPPNIDLLTWKENHFEEFIKNDLTIYHHTEVNSGSQQFLKNTFDYMALLALSAFFLGAVSVYTSIRTRLREKKNEIAVLMCLGAEPGAILVLIISEIFIVSSIATCIGLLIGYEIQVWLPSFTGSEFLGTIKPAITPISFLWSLLLGIIIPLLVAFPLVVEAGRTKPLLALKEIEARENSNQERWMMLFSAVFIYFLFVVLAAYETESFLKGFVFAVVLVSLPLLVFGLYKLFGFLLLWLTKKSLVSKEWSLVSKKMIRKSGAIRMSILGLGSALFILCLSLVLQESLMELSGAREIERRPNIFLLDIKSDQRDTLASITKKFEIKKQYLAPIIGARLAKVNGEPVRKEDTVRNAMERNWRATARTREYFLSYRDEMYETEKVSEGNWWNESAKDEISVEKEFSGYLNTKVGETLTFNVQGIEVTGKITNLRSVNWSDMKPNFVVIFSRGLLERAPKFYISTLLIESPEERYKFQKEVVSVFPNITVIDTEKTIQAFLKILEKVTQMIQLMTGFIFASALILVLTTLYSSQNERKKEFSLLRVIGGSSSYLMKHFLREAILIGFLSFMIGSVYSLFANEILNRYVLELTSVVPYLKLSIVFISVILLTVILYLFGLGNLFRVPSKQLLKEIK</sequence>
<keyword evidence="3 6" id="KW-0812">Transmembrane</keyword>
<evidence type="ECO:0000313" key="9">
    <source>
        <dbReference type="EMBL" id="TGL56358.1"/>
    </source>
</evidence>
<dbReference type="AlphaFoldDB" id="A0A4R9JXN3"/>
<feature type="transmembrane region" description="Helical" evidence="6">
    <location>
        <begin position="429"/>
        <end position="454"/>
    </location>
</feature>
<evidence type="ECO:0000256" key="3">
    <source>
        <dbReference type="ARBA" id="ARBA00022692"/>
    </source>
</evidence>
<feature type="transmembrane region" description="Helical" evidence="6">
    <location>
        <begin position="353"/>
        <end position="377"/>
    </location>
</feature>
<name>A0A4R9JXN3_9LEPT</name>
<proteinExistence type="predicted"/>
<keyword evidence="2" id="KW-1003">Cell membrane</keyword>
<feature type="transmembrane region" description="Helical" evidence="6">
    <location>
        <begin position="299"/>
        <end position="326"/>
    </location>
</feature>
<dbReference type="Proteomes" id="UP000297693">
    <property type="component" value="Unassembled WGS sequence"/>
</dbReference>
<accession>A0A4R9JXN3</accession>
<evidence type="ECO:0000259" key="7">
    <source>
        <dbReference type="Pfam" id="PF02687"/>
    </source>
</evidence>
<keyword evidence="5 6" id="KW-0472">Membrane</keyword>
<comment type="caution">
    <text evidence="9">The sequence shown here is derived from an EMBL/GenBank/DDBJ whole genome shotgun (WGS) entry which is preliminary data.</text>
</comment>
<comment type="subcellular location">
    <subcellularLocation>
        <location evidence="1">Cell membrane</location>
        <topology evidence="1">Multi-pass membrane protein</topology>
    </subcellularLocation>
</comment>
<feature type="transmembrane region" description="Helical" evidence="6">
    <location>
        <begin position="720"/>
        <end position="741"/>
    </location>
</feature>
<evidence type="ECO:0000256" key="6">
    <source>
        <dbReference type="SAM" id="Phobius"/>
    </source>
</evidence>
<dbReference type="PANTHER" id="PTHR30287:SF1">
    <property type="entry name" value="INNER MEMBRANE PROTEIN"/>
    <property type="match status" value="1"/>
</dbReference>
<feature type="domain" description="ABC3 transporter permease C-terminal" evidence="7">
    <location>
        <begin position="725"/>
        <end position="828"/>
    </location>
</feature>
<evidence type="ECO:0000256" key="5">
    <source>
        <dbReference type="ARBA" id="ARBA00023136"/>
    </source>
</evidence>
<dbReference type="OrthoDB" id="9775544at2"/>
<feature type="transmembrane region" description="Helical" evidence="6">
    <location>
        <begin position="810"/>
        <end position="833"/>
    </location>
</feature>
<dbReference type="RefSeq" id="WP_135625199.1">
    <property type="nucleotide sequence ID" value="NZ_RQGD01000046.1"/>
</dbReference>
<feature type="transmembrane region" description="Helical" evidence="6">
    <location>
        <begin position="475"/>
        <end position="497"/>
    </location>
</feature>
<dbReference type="GO" id="GO:0005886">
    <property type="term" value="C:plasma membrane"/>
    <property type="evidence" value="ECO:0007669"/>
    <property type="project" value="UniProtKB-SubCell"/>
</dbReference>
<evidence type="ECO:0000256" key="1">
    <source>
        <dbReference type="ARBA" id="ARBA00004651"/>
    </source>
</evidence>
<protein>
    <submittedName>
        <fullName evidence="9">FtsX-like permease family protein</fullName>
    </submittedName>
</protein>
<feature type="transmembrane region" description="Helical" evidence="6">
    <location>
        <begin position="20"/>
        <end position="41"/>
    </location>
</feature>
<dbReference type="InterPro" id="IPR003838">
    <property type="entry name" value="ABC3_permease_C"/>
</dbReference>
<evidence type="ECO:0000256" key="2">
    <source>
        <dbReference type="ARBA" id="ARBA00022475"/>
    </source>
</evidence>
<reference evidence="9" key="1">
    <citation type="journal article" date="2019" name="PLoS Negl. Trop. Dis.">
        <title>Revisiting the worldwide diversity of Leptospira species in the environment.</title>
        <authorList>
            <person name="Vincent A.T."/>
            <person name="Schiettekatte O."/>
            <person name="Bourhy P."/>
            <person name="Veyrier F.J."/>
            <person name="Picardeau M."/>
        </authorList>
    </citation>
    <scope>NUCLEOTIDE SEQUENCE [LARGE SCALE GENOMIC DNA]</scope>
    <source>
        <strain evidence="9">201702476</strain>
    </source>
</reference>
<organism evidence="9 10">
    <name type="scientific">Leptospira ognonensis</name>
    <dbReference type="NCBI Taxonomy" id="2484945"/>
    <lineage>
        <taxon>Bacteria</taxon>
        <taxon>Pseudomonadati</taxon>
        <taxon>Spirochaetota</taxon>
        <taxon>Spirochaetia</taxon>
        <taxon>Leptospirales</taxon>
        <taxon>Leptospiraceae</taxon>
        <taxon>Leptospira</taxon>
    </lineage>
</organism>
<evidence type="ECO:0000313" key="10">
    <source>
        <dbReference type="Proteomes" id="UP000297693"/>
    </source>
</evidence>